<feature type="transmembrane region" description="Helical" evidence="1">
    <location>
        <begin position="145"/>
        <end position="168"/>
    </location>
</feature>
<protein>
    <submittedName>
        <fullName evidence="2">Uncharacterized protein</fullName>
    </submittedName>
</protein>
<dbReference type="Proteomes" id="UP001055200">
    <property type="component" value="Chromosome"/>
</dbReference>
<keyword evidence="1" id="KW-0812">Transmembrane</keyword>
<feature type="transmembrane region" description="Helical" evidence="1">
    <location>
        <begin position="58"/>
        <end position="81"/>
    </location>
</feature>
<feature type="transmembrane region" description="Helical" evidence="1">
    <location>
        <begin position="88"/>
        <end position="108"/>
    </location>
</feature>
<accession>A0ABY3U6P4</accession>
<dbReference type="RefSeq" id="WP_240172974.1">
    <property type="nucleotide sequence ID" value="NZ_CP092365.1"/>
</dbReference>
<dbReference type="EMBL" id="CP092365">
    <property type="protein sequence ID" value="ULN54786.1"/>
    <property type="molecule type" value="Genomic_DNA"/>
</dbReference>
<name>A0ABY3U6P4_9MYCO</name>
<keyword evidence="3" id="KW-1185">Reference proteome</keyword>
<organism evidence="2 3">
    <name type="scientific">Mycolicibacillus parakoreensis</name>
    <dbReference type="NCBI Taxonomy" id="1069221"/>
    <lineage>
        <taxon>Bacteria</taxon>
        <taxon>Bacillati</taxon>
        <taxon>Actinomycetota</taxon>
        <taxon>Actinomycetes</taxon>
        <taxon>Mycobacteriales</taxon>
        <taxon>Mycobacteriaceae</taxon>
        <taxon>Mycolicibacillus</taxon>
    </lineage>
</organism>
<gene>
    <name evidence="2" type="ORF">MIU77_13165</name>
</gene>
<evidence type="ECO:0000313" key="3">
    <source>
        <dbReference type="Proteomes" id="UP001055200"/>
    </source>
</evidence>
<keyword evidence="1" id="KW-0472">Membrane</keyword>
<proteinExistence type="predicted"/>
<reference evidence="2" key="1">
    <citation type="submission" date="2022-08" db="EMBL/GenBank/DDBJ databases">
        <title>Complete genome sequence of 14 non-tuberculosis mycobacteria type-strains.</title>
        <authorList>
            <person name="Igarashi Y."/>
            <person name="Osugi A."/>
            <person name="Mitarai S."/>
        </authorList>
    </citation>
    <scope>NUCLEOTIDE SEQUENCE</scope>
    <source>
        <strain evidence="2">DSM 45575</strain>
    </source>
</reference>
<feature type="transmembrane region" description="Helical" evidence="1">
    <location>
        <begin position="23"/>
        <end position="46"/>
    </location>
</feature>
<sequence>MSTSSAGDRLPGWLQRLWARRGAVAPFAASGALSVVTGGIVAAAIAAPTPTRHGVWAVAYLILVVGVCQIALGAGQALLAAAPPTPRAVGATAVVFNLANLGVLAGVLTDRVAVLNAGSVLLLVALVLFLIGVHRSDRRGWVLHLYRWVVTVLVISIPIGLVITTVGAS</sequence>
<evidence type="ECO:0000256" key="1">
    <source>
        <dbReference type="SAM" id="Phobius"/>
    </source>
</evidence>
<evidence type="ECO:0000313" key="2">
    <source>
        <dbReference type="EMBL" id="ULN54786.1"/>
    </source>
</evidence>
<keyword evidence="1" id="KW-1133">Transmembrane helix</keyword>
<feature type="transmembrane region" description="Helical" evidence="1">
    <location>
        <begin position="114"/>
        <end position="133"/>
    </location>
</feature>